<name>S0A0L0_9CAUD</name>
<sequence>MMSMKEIFNKILLNLNIIAVSNININQLLTLIFIYCNTIHKQHFDYIIDLKDIDILQEKKMIRVISPGSYILRDLGKKIIELSINVKIEDKKPIEVYEEHKLEDLVDAIRDKFKGLKRGAMGDRKALIEKLTRWRINNPEITAEQILEAVVNYLDSQSNLTYIQRADYFIYKKSGQTETSRLSIWVDELKTPTENSDWASEIT</sequence>
<proteinExistence type="predicted"/>
<keyword evidence="3" id="KW-1185">Reference proteome</keyword>
<evidence type="ECO:0000313" key="3">
    <source>
        <dbReference type="Proteomes" id="UP000014725"/>
    </source>
</evidence>
<keyword evidence="1" id="KW-0812">Transmembrane</keyword>
<organism evidence="2 3">
    <name type="scientific">Cellulophaga phage phi14:2</name>
    <dbReference type="NCBI Taxonomy" id="1327990"/>
    <lineage>
        <taxon>Viruses</taxon>
        <taxon>Duplodnaviria</taxon>
        <taxon>Heunggongvirae</taxon>
        <taxon>Uroviricota</taxon>
        <taxon>Caudoviricetes</taxon>
        <taxon>Crassvirales</taxon>
        <taxon>Steigviridae</taxon>
        <taxon>Asinivirinae</taxon>
        <taxon>Akihdevirus</taxon>
        <taxon>Akihdevirus balticus</taxon>
    </lineage>
</organism>
<dbReference type="GeneID" id="16797437"/>
<reference evidence="2 3" key="1">
    <citation type="journal article" date="2013" name="Proc. Natl. Acad. Sci. U.S.A.">
        <title>Twelve previously unknown phage genera are ubiquitous in global oceans.</title>
        <authorList>
            <person name="Holmfeldt K."/>
            <person name="Solonenko N."/>
            <person name="Shah M."/>
            <person name="Corrier K."/>
            <person name="Riemann L."/>
            <person name="Verberkmoes N.C."/>
            <person name="Sullivan M.B."/>
        </authorList>
    </citation>
    <scope>NUCLEOTIDE SEQUENCE [LARGE SCALE GENOMIC DNA]</scope>
    <source>
        <strain evidence="2">Phi14:2</strain>
    </source>
</reference>
<gene>
    <name evidence="2" type="ORF">Phi14:2_gp033</name>
</gene>
<reference evidence="3" key="2">
    <citation type="submission" date="2013-03" db="EMBL/GenBank/DDBJ databases">
        <title>The Cellulophaga phages: a novel, diverse, and globally ubiquitous model system.</title>
        <authorList>
            <person name="Holmfeldt K."/>
            <person name="Solonenko N."/>
            <person name="Shah M."/>
            <person name="Corrier K."/>
            <person name="Riemann L."/>
            <person name="VerBerkmoes N.C."/>
            <person name="Sullivan M.B."/>
        </authorList>
    </citation>
    <scope>NUCLEOTIDE SEQUENCE [LARGE SCALE GENOMIC DNA]</scope>
</reference>
<dbReference type="Proteomes" id="UP000014725">
    <property type="component" value="Segment"/>
</dbReference>
<evidence type="ECO:0000256" key="1">
    <source>
        <dbReference type="SAM" id="Phobius"/>
    </source>
</evidence>
<evidence type="ECO:0000313" key="2">
    <source>
        <dbReference type="EMBL" id="AGO48911.1"/>
    </source>
</evidence>
<accession>S0A0L0</accession>
<keyword evidence="1" id="KW-0472">Membrane</keyword>
<dbReference type="KEGG" id="vg:16797437"/>
<feature type="transmembrane region" description="Helical" evidence="1">
    <location>
        <begin position="12"/>
        <end position="35"/>
    </location>
</feature>
<dbReference type="EMBL" id="KC821624">
    <property type="protein sequence ID" value="AGO48911.1"/>
    <property type="molecule type" value="Genomic_DNA"/>
</dbReference>
<keyword evidence="1" id="KW-1133">Transmembrane helix</keyword>
<protein>
    <submittedName>
        <fullName evidence="2">Uncharacterized protein</fullName>
    </submittedName>
</protein>